<feature type="transmembrane region" description="Helical" evidence="2">
    <location>
        <begin position="100"/>
        <end position="119"/>
    </location>
</feature>
<evidence type="ECO:0008006" key="5">
    <source>
        <dbReference type="Google" id="ProtNLM"/>
    </source>
</evidence>
<comment type="caution">
    <text evidence="3">The sequence shown here is derived from an EMBL/GenBank/DDBJ whole genome shotgun (WGS) entry which is preliminary data.</text>
</comment>
<name>A0A919G9E0_9ACTN</name>
<gene>
    <name evidence="3" type="ORF">GCM10018793_33130</name>
</gene>
<keyword evidence="2" id="KW-0472">Membrane</keyword>
<feature type="transmembrane region" description="Helical" evidence="2">
    <location>
        <begin position="139"/>
        <end position="160"/>
    </location>
</feature>
<evidence type="ECO:0000313" key="3">
    <source>
        <dbReference type="EMBL" id="GHH79680.1"/>
    </source>
</evidence>
<dbReference type="EMBL" id="BNCD01000008">
    <property type="protein sequence ID" value="GHH79680.1"/>
    <property type="molecule type" value="Genomic_DNA"/>
</dbReference>
<dbReference type="Proteomes" id="UP000603708">
    <property type="component" value="Unassembled WGS sequence"/>
</dbReference>
<evidence type="ECO:0000256" key="1">
    <source>
        <dbReference type="SAM" id="MobiDB-lite"/>
    </source>
</evidence>
<reference evidence="3" key="2">
    <citation type="submission" date="2020-09" db="EMBL/GenBank/DDBJ databases">
        <authorList>
            <person name="Sun Q."/>
            <person name="Ohkuma M."/>
        </authorList>
    </citation>
    <scope>NUCLEOTIDE SEQUENCE</scope>
    <source>
        <strain evidence="3">JCM 5069</strain>
    </source>
</reference>
<dbReference type="AlphaFoldDB" id="A0A919G9E0"/>
<accession>A0A919G9E0</accession>
<sequence>MSGAGAARGTRAPSAERGQVAAAGDRRRREGTAVLGPEWAEQVRLAAETMAVGVLVVLFSLPLVTAGAAWCAAAEITAGWHRQREPALLRTFARTVRRDLLPGFAVQCAVLAVAAVALVEVRVVLASRLPGYPVEAAALALLGAGAVAFALFTVACRAAGPGSAPRSWGDALRTAGRRVRSAPATLVLVVAACACVAALIAVIPAFAGFMAGPLAYAVSVVAARGSAGAGAE</sequence>
<protein>
    <recommendedName>
        <fullName evidence="5">DUF624 domain-containing protein</fullName>
    </recommendedName>
</protein>
<feature type="transmembrane region" description="Helical" evidence="2">
    <location>
        <begin position="51"/>
        <end position="80"/>
    </location>
</feature>
<feature type="transmembrane region" description="Helical" evidence="2">
    <location>
        <begin position="181"/>
        <end position="207"/>
    </location>
</feature>
<keyword evidence="2" id="KW-1133">Transmembrane helix</keyword>
<reference evidence="3" key="1">
    <citation type="journal article" date="2014" name="Int. J. Syst. Evol. Microbiol.">
        <title>Complete genome sequence of Corynebacterium casei LMG S-19264T (=DSM 44701T), isolated from a smear-ripened cheese.</title>
        <authorList>
            <consortium name="US DOE Joint Genome Institute (JGI-PGF)"/>
            <person name="Walter F."/>
            <person name="Albersmeier A."/>
            <person name="Kalinowski J."/>
            <person name="Ruckert C."/>
        </authorList>
    </citation>
    <scope>NUCLEOTIDE SEQUENCE</scope>
    <source>
        <strain evidence="3">JCM 5069</strain>
    </source>
</reference>
<dbReference type="RefSeq" id="WP_189932656.1">
    <property type="nucleotide sequence ID" value="NZ_BNCD01000008.1"/>
</dbReference>
<keyword evidence="2" id="KW-0812">Transmembrane</keyword>
<keyword evidence="4" id="KW-1185">Reference proteome</keyword>
<organism evidence="3 4">
    <name type="scientific">Streptomyces sulfonofaciens</name>
    <dbReference type="NCBI Taxonomy" id="68272"/>
    <lineage>
        <taxon>Bacteria</taxon>
        <taxon>Bacillati</taxon>
        <taxon>Actinomycetota</taxon>
        <taxon>Actinomycetes</taxon>
        <taxon>Kitasatosporales</taxon>
        <taxon>Streptomycetaceae</taxon>
        <taxon>Streptomyces</taxon>
    </lineage>
</organism>
<evidence type="ECO:0000313" key="4">
    <source>
        <dbReference type="Proteomes" id="UP000603708"/>
    </source>
</evidence>
<feature type="region of interest" description="Disordered" evidence="1">
    <location>
        <begin position="1"/>
        <end position="29"/>
    </location>
</feature>
<proteinExistence type="predicted"/>
<evidence type="ECO:0000256" key="2">
    <source>
        <dbReference type="SAM" id="Phobius"/>
    </source>
</evidence>